<evidence type="ECO:0000313" key="3">
    <source>
        <dbReference type="Proteomes" id="UP001458880"/>
    </source>
</evidence>
<name>A0AAW1M1H7_POPJA</name>
<dbReference type="InterPro" id="IPR009057">
    <property type="entry name" value="Homeodomain-like_sf"/>
</dbReference>
<dbReference type="GO" id="GO:0005634">
    <property type="term" value="C:nucleus"/>
    <property type="evidence" value="ECO:0007669"/>
    <property type="project" value="UniProtKB-SubCell"/>
</dbReference>
<accession>A0AAW1M1H7</accession>
<evidence type="ECO:0000313" key="2">
    <source>
        <dbReference type="EMBL" id="KAK9739793.1"/>
    </source>
</evidence>
<gene>
    <name evidence="2" type="ORF">QE152_g8733</name>
</gene>
<organism evidence="2 3">
    <name type="scientific">Popillia japonica</name>
    <name type="common">Japanese beetle</name>
    <dbReference type="NCBI Taxonomy" id="7064"/>
    <lineage>
        <taxon>Eukaryota</taxon>
        <taxon>Metazoa</taxon>
        <taxon>Ecdysozoa</taxon>
        <taxon>Arthropoda</taxon>
        <taxon>Hexapoda</taxon>
        <taxon>Insecta</taxon>
        <taxon>Pterygota</taxon>
        <taxon>Neoptera</taxon>
        <taxon>Endopterygota</taxon>
        <taxon>Coleoptera</taxon>
        <taxon>Polyphaga</taxon>
        <taxon>Scarabaeiformia</taxon>
        <taxon>Scarabaeidae</taxon>
        <taxon>Rutelinae</taxon>
        <taxon>Popillia</taxon>
    </lineage>
</organism>
<dbReference type="EMBL" id="JASPKY010000071">
    <property type="protein sequence ID" value="KAK9739793.1"/>
    <property type="molecule type" value="Genomic_DNA"/>
</dbReference>
<dbReference type="AlphaFoldDB" id="A0AAW1M1H7"/>
<proteinExistence type="predicted"/>
<comment type="subcellular location">
    <subcellularLocation>
        <location evidence="1">Nucleus</location>
    </subcellularLocation>
</comment>
<evidence type="ECO:0000256" key="1">
    <source>
        <dbReference type="ARBA" id="ARBA00004123"/>
    </source>
</evidence>
<sequence>MPLRYTRNTTERAWTEETLRNTYFPINNGRSLRDISIAFGIPRTTLQDRRKVGKYCEASLGPKPVFSEGSENELTYEVVKLGKLFYGITLTEIKKCAFAYARKNNVKHSFNSIMEAAGKDWLKGFLMINRNFITNFQTYYYQPNTGFQ</sequence>
<evidence type="ECO:0008006" key="4">
    <source>
        <dbReference type="Google" id="ProtNLM"/>
    </source>
</evidence>
<protein>
    <recommendedName>
        <fullName evidence="4">HTH psq-type domain-containing protein</fullName>
    </recommendedName>
</protein>
<reference evidence="2 3" key="1">
    <citation type="journal article" date="2024" name="BMC Genomics">
        <title>De novo assembly and annotation of Popillia japonica's genome with initial clues to its potential as an invasive pest.</title>
        <authorList>
            <person name="Cucini C."/>
            <person name="Boschi S."/>
            <person name="Funari R."/>
            <person name="Cardaioli E."/>
            <person name="Iannotti N."/>
            <person name="Marturano G."/>
            <person name="Paoli F."/>
            <person name="Bruttini M."/>
            <person name="Carapelli A."/>
            <person name="Frati F."/>
            <person name="Nardi F."/>
        </authorList>
    </citation>
    <scope>NUCLEOTIDE SEQUENCE [LARGE SCALE GENOMIC DNA]</scope>
    <source>
        <strain evidence="2">DMR45628</strain>
    </source>
</reference>
<comment type="caution">
    <text evidence="2">The sequence shown here is derived from an EMBL/GenBank/DDBJ whole genome shotgun (WGS) entry which is preliminary data.</text>
</comment>
<keyword evidence="3" id="KW-1185">Reference proteome</keyword>
<dbReference type="Proteomes" id="UP001458880">
    <property type="component" value="Unassembled WGS sequence"/>
</dbReference>
<dbReference type="SUPFAM" id="SSF46689">
    <property type="entry name" value="Homeodomain-like"/>
    <property type="match status" value="1"/>
</dbReference>